<reference evidence="1" key="2">
    <citation type="journal article" date="2011" name="Microb. Ecol.">
        <title>Taxonomic and Functional Metagenomic Profiling of the Microbial Community in the Anoxic Sediment of a Sub-saline Shallow Lake (Laguna de Carrizo, Central Spain).</title>
        <authorList>
            <person name="Ferrer M."/>
            <person name="Guazzaroni M.E."/>
            <person name="Richter M."/>
            <person name="Garcia-Salamanca A."/>
            <person name="Yarza P."/>
            <person name="Suarez-Suarez A."/>
            <person name="Solano J."/>
            <person name="Alcaide M."/>
            <person name="van Dillewijn P."/>
            <person name="Molina-Henares M.A."/>
            <person name="Lopez-Cortes N."/>
            <person name="Al-Ramahi Y."/>
            <person name="Guerrero C."/>
            <person name="Acosta A."/>
            <person name="de Eugenio L.I."/>
            <person name="Martinez V."/>
            <person name="Marques S."/>
            <person name="Rojo F."/>
            <person name="Santero E."/>
            <person name="Genilloud O."/>
            <person name="Perez-Perez J."/>
            <person name="Rossello-Mora R."/>
            <person name="Ramos J.L."/>
        </authorList>
    </citation>
    <scope>NUCLEOTIDE SEQUENCE</scope>
</reference>
<dbReference type="EMBL" id="ADZX01000449">
    <property type="protein sequence ID" value="EFK96556.1"/>
    <property type="molecule type" value="Genomic_DNA"/>
</dbReference>
<dbReference type="Gene3D" id="3.40.50.300">
    <property type="entry name" value="P-loop containing nucleotide triphosphate hydrolases"/>
    <property type="match status" value="1"/>
</dbReference>
<protein>
    <recommendedName>
        <fullName evidence="2">Sulfotransferase</fullName>
    </recommendedName>
</protein>
<sequence>MTEGEVSLTPDDLFSKMCGVVADYTGKRLVVEKTPHHVHYAERIALAYPETRFIVMMREPYGFMRSYKHQGDRKEDEVKDSFKRLYHPIGCAMVYRGYARSIVRLQSRHPKQTCVIALEDVTRDPSGVLRRIAAFLDLSPMGEAALPAINSSFPQGPAVILEREDVFWMNFLAGSAIRALGYKMDPAANFADGIGALPSLPLWGWRAMAHLMAYQNARVMGYLRQWLA</sequence>
<proteinExistence type="predicted"/>
<reference evidence="1" key="1">
    <citation type="submission" date="2010-07" db="EMBL/GenBank/DDBJ databases">
        <authorList>
            <consortium name="CONSOLIDER consortium CSD2007-00005"/>
            <person name="Guazzaroni M.-E."/>
            <person name="Richter M."/>
            <person name="Garcia-Salamanca A."/>
            <person name="Yarza P."/>
            <person name="Ferrer M."/>
        </authorList>
    </citation>
    <scope>NUCLEOTIDE SEQUENCE</scope>
</reference>
<evidence type="ECO:0000313" key="1">
    <source>
        <dbReference type="EMBL" id="EFK96556.1"/>
    </source>
</evidence>
<evidence type="ECO:0008006" key="2">
    <source>
        <dbReference type="Google" id="ProtNLM"/>
    </source>
</evidence>
<gene>
    <name evidence="1" type="ORF">LDC_1418</name>
</gene>
<accession>D9PIR0</accession>
<dbReference type="AlphaFoldDB" id="D9PIR0"/>
<comment type="caution">
    <text evidence="1">The sequence shown here is derived from an EMBL/GenBank/DDBJ whole genome shotgun (WGS) entry which is preliminary data.</text>
</comment>
<dbReference type="Pfam" id="PF13469">
    <property type="entry name" value="Sulfotransfer_3"/>
    <property type="match status" value="1"/>
</dbReference>
<dbReference type="SUPFAM" id="SSF52540">
    <property type="entry name" value="P-loop containing nucleoside triphosphate hydrolases"/>
    <property type="match status" value="1"/>
</dbReference>
<name>D9PIR0_9ZZZZ</name>
<dbReference type="InterPro" id="IPR027417">
    <property type="entry name" value="P-loop_NTPase"/>
</dbReference>
<organism evidence="1">
    <name type="scientific">sediment metagenome</name>
    <dbReference type="NCBI Taxonomy" id="749907"/>
    <lineage>
        <taxon>unclassified sequences</taxon>
        <taxon>metagenomes</taxon>
        <taxon>ecological metagenomes</taxon>
    </lineage>
</organism>